<dbReference type="InterPro" id="IPR005467">
    <property type="entry name" value="His_kinase_dom"/>
</dbReference>
<dbReference type="Pfam" id="PF08448">
    <property type="entry name" value="PAS_4"/>
    <property type="match status" value="1"/>
</dbReference>
<dbReference type="PRINTS" id="PR00344">
    <property type="entry name" value="BCTRLSENSOR"/>
</dbReference>
<dbReference type="InterPro" id="IPR013656">
    <property type="entry name" value="PAS_4"/>
</dbReference>
<dbReference type="SUPFAM" id="SSF55785">
    <property type="entry name" value="PYP-like sensor domain (PAS domain)"/>
    <property type="match status" value="2"/>
</dbReference>
<dbReference type="EMBL" id="CP048836">
    <property type="protein sequence ID" value="QID16814.1"/>
    <property type="molecule type" value="Genomic_DNA"/>
</dbReference>
<dbReference type="EC" id="2.7.13.3" evidence="2"/>
<dbReference type="InterPro" id="IPR003661">
    <property type="entry name" value="HisK_dim/P_dom"/>
</dbReference>
<keyword evidence="7" id="KW-0067">ATP-binding</keyword>
<dbReference type="KEGG" id="azq:G3580_03675"/>
<feature type="domain" description="Histidine kinase" evidence="9">
    <location>
        <begin position="257"/>
        <end position="472"/>
    </location>
</feature>
<dbReference type="InterPro" id="IPR035965">
    <property type="entry name" value="PAS-like_dom_sf"/>
</dbReference>
<dbReference type="SMART" id="SM00091">
    <property type="entry name" value="PAS"/>
    <property type="match status" value="2"/>
</dbReference>
<dbReference type="SUPFAM" id="SSF55874">
    <property type="entry name" value="ATPase domain of HSP90 chaperone/DNA topoisomerase II/histidine kinase"/>
    <property type="match status" value="1"/>
</dbReference>
<dbReference type="SUPFAM" id="SSF47384">
    <property type="entry name" value="Homodimeric domain of signal transducing histidine kinase"/>
    <property type="match status" value="1"/>
</dbReference>
<protein>
    <recommendedName>
        <fullName evidence="2">histidine kinase</fullName>
        <ecNumber evidence="2">2.7.13.3</ecNumber>
    </recommendedName>
</protein>
<dbReference type="Proteomes" id="UP000501991">
    <property type="component" value="Chromosome"/>
</dbReference>
<dbReference type="InterPro" id="IPR001610">
    <property type="entry name" value="PAC"/>
</dbReference>
<dbReference type="AlphaFoldDB" id="A0A6C1B3P0"/>
<dbReference type="PANTHER" id="PTHR43065">
    <property type="entry name" value="SENSOR HISTIDINE KINASE"/>
    <property type="match status" value="1"/>
</dbReference>
<dbReference type="InterPro" id="IPR036890">
    <property type="entry name" value="HATPase_C_sf"/>
</dbReference>
<dbReference type="PANTHER" id="PTHR43065:SF10">
    <property type="entry name" value="PEROXIDE STRESS-ACTIVATED HISTIDINE KINASE MAK3"/>
    <property type="match status" value="1"/>
</dbReference>
<evidence type="ECO:0000313" key="11">
    <source>
        <dbReference type="EMBL" id="QID16814.1"/>
    </source>
</evidence>
<name>A0A6C1B3P0_9RHOO</name>
<dbReference type="InterPro" id="IPR003594">
    <property type="entry name" value="HATPase_dom"/>
</dbReference>
<gene>
    <name evidence="11" type="ORF">G3580_03675</name>
</gene>
<evidence type="ECO:0000256" key="6">
    <source>
        <dbReference type="ARBA" id="ARBA00022777"/>
    </source>
</evidence>
<accession>A0A6C1B3P0</accession>
<evidence type="ECO:0000259" key="9">
    <source>
        <dbReference type="PROSITE" id="PS50109"/>
    </source>
</evidence>
<dbReference type="Pfam" id="PF13188">
    <property type="entry name" value="PAS_8"/>
    <property type="match status" value="1"/>
</dbReference>
<dbReference type="InterPro" id="IPR004358">
    <property type="entry name" value="Sig_transdc_His_kin-like_C"/>
</dbReference>
<dbReference type="CDD" id="cd00130">
    <property type="entry name" value="PAS"/>
    <property type="match status" value="2"/>
</dbReference>
<evidence type="ECO:0000256" key="8">
    <source>
        <dbReference type="ARBA" id="ARBA00023012"/>
    </source>
</evidence>
<dbReference type="PROSITE" id="PS50112">
    <property type="entry name" value="PAS"/>
    <property type="match status" value="1"/>
</dbReference>
<keyword evidence="3" id="KW-0597">Phosphoprotein</keyword>
<keyword evidence="4" id="KW-0808">Transferase</keyword>
<proteinExistence type="predicted"/>
<dbReference type="GO" id="GO:0005524">
    <property type="term" value="F:ATP binding"/>
    <property type="evidence" value="ECO:0007669"/>
    <property type="project" value="UniProtKB-KW"/>
</dbReference>
<evidence type="ECO:0000256" key="2">
    <source>
        <dbReference type="ARBA" id="ARBA00012438"/>
    </source>
</evidence>
<feature type="domain" description="PAS" evidence="10">
    <location>
        <begin position="5"/>
        <end position="45"/>
    </location>
</feature>
<evidence type="ECO:0000259" key="10">
    <source>
        <dbReference type="PROSITE" id="PS50112"/>
    </source>
</evidence>
<dbReference type="InterPro" id="IPR000014">
    <property type="entry name" value="PAS"/>
</dbReference>
<dbReference type="SMART" id="SM00086">
    <property type="entry name" value="PAC"/>
    <property type="match status" value="2"/>
</dbReference>
<dbReference type="GO" id="GO:0000155">
    <property type="term" value="F:phosphorelay sensor kinase activity"/>
    <property type="evidence" value="ECO:0007669"/>
    <property type="project" value="InterPro"/>
</dbReference>
<dbReference type="Gene3D" id="3.30.450.20">
    <property type="entry name" value="PAS domain"/>
    <property type="match status" value="2"/>
</dbReference>
<evidence type="ECO:0000256" key="7">
    <source>
        <dbReference type="ARBA" id="ARBA00022840"/>
    </source>
</evidence>
<evidence type="ECO:0000313" key="12">
    <source>
        <dbReference type="Proteomes" id="UP000501991"/>
    </source>
</evidence>
<evidence type="ECO:0000256" key="4">
    <source>
        <dbReference type="ARBA" id="ARBA00022679"/>
    </source>
</evidence>
<dbReference type="InterPro" id="IPR036097">
    <property type="entry name" value="HisK_dim/P_sf"/>
</dbReference>
<keyword evidence="8" id="KW-0902">Two-component regulatory system</keyword>
<dbReference type="NCBIfam" id="TIGR00229">
    <property type="entry name" value="sensory_box"/>
    <property type="match status" value="1"/>
</dbReference>
<dbReference type="PROSITE" id="PS50109">
    <property type="entry name" value="HIS_KIN"/>
    <property type="match status" value="1"/>
</dbReference>
<reference evidence="11 12" key="1">
    <citation type="submission" date="2020-02" db="EMBL/GenBank/DDBJ databases">
        <title>Nitrogenibacter mangrovi gen. nov., sp. nov. isolated from mangrove sediment, a denitrifying betaproteobacterium.</title>
        <authorList>
            <person name="Liao H."/>
            <person name="Tian Y."/>
        </authorList>
    </citation>
    <scope>NUCLEOTIDE SEQUENCE [LARGE SCALE GENOMIC DNA]</scope>
    <source>
        <strain evidence="11 12">M9-3-2</strain>
    </source>
</reference>
<evidence type="ECO:0000256" key="1">
    <source>
        <dbReference type="ARBA" id="ARBA00000085"/>
    </source>
</evidence>
<dbReference type="RefSeq" id="WP_173763982.1">
    <property type="nucleotide sequence ID" value="NZ_CP048836.1"/>
</dbReference>
<dbReference type="Pfam" id="PF02518">
    <property type="entry name" value="HATPase_c"/>
    <property type="match status" value="1"/>
</dbReference>
<organism evidence="11 12">
    <name type="scientific">Nitrogeniibacter mangrovi</name>
    <dbReference type="NCBI Taxonomy" id="2016596"/>
    <lineage>
        <taxon>Bacteria</taxon>
        <taxon>Pseudomonadati</taxon>
        <taxon>Pseudomonadota</taxon>
        <taxon>Betaproteobacteria</taxon>
        <taxon>Rhodocyclales</taxon>
        <taxon>Zoogloeaceae</taxon>
        <taxon>Nitrogeniibacter</taxon>
    </lineage>
</organism>
<evidence type="ECO:0000256" key="3">
    <source>
        <dbReference type="ARBA" id="ARBA00022553"/>
    </source>
</evidence>
<dbReference type="Gene3D" id="1.10.287.130">
    <property type="match status" value="1"/>
</dbReference>
<dbReference type="SMART" id="SM00387">
    <property type="entry name" value="HATPase_c"/>
    <property type="match status" value="1"/>
</dbReference>
<dbReference type="SMART" id="SM00388">
    <property type="entry name" value="HisKA"/>
    <property type="match status" value="1"/>
</dbReference>
<keyword evidence="5" id="KW-0547">Nucleotide-binding</keyword>
<comment type="catalytic activity">
    <reaction evidence="1">
        <text>ATP + protein L-histidine = ADP + protein N-phospho-L-histidine.</text>
        <dbReference type="EC" id="2.7.13.3"/>
    </reaction>
</comment>
<dbReference type="Gene3D" id="3.30.565.10">
    <property type="entry name" value="Histidine kinase-like ATPase, C-terminal domain"/>
    <property type="match status" value="1"/>
</dbReference>
<evidence type="ECO:0000256" key="5">
    <source>
        <dbReference type="ARBA" id="ARBA00022741"/>
    </source>
</evidence>
<sequence>MTRGLSDDLLQVFEASVDAMLIADAQGRIRRINPALRHLFGLPPEAAGLEVNDLVPESLRAAHARQMSAYRQAPKSRPMGACGPLRARRADGSEFPAEVSLSPLPDGRVLATVHDISARVAAQASAQQWSERYACLLGAIPDLVVEVDGAGRLGWGNAAAQRFFGDDLAGQALAGFHDARPPAADVDPVDGEHWFRRTDGELRLLSWHCSALDDAGTRICSARDVTERHRSVEIERNLRAQMRQMHGLQVAGQTVRMIAHDLNQPLNAVSAYATAALRLIDEQGDPARLRAALHGCCDEVDRAGEVMATLMNFLARDALQPEPINLDRAVRNVVRLCEADGDRNTRFEIDVAPDLWQAMGNQRQFESVLHSLITNSVEALRHSGVSAPSIRIEARNDPTHPAVQVTLSDNGPGLDEHTATQAFAPFFTTKLRAVGLGLTISRALIEAGGGELWYDGDAAPGATFRFTVPARP</sequence>
<keyword evidence="6" id="KW-0418">Kinase</keyword>
<dbReference type="CDD" id="cd00082">
    <property type="entry name" value="HisKA"/>
    <property type="match status" value="1"/>
</dbReference>
<keyword evidence="12" id="KW-1185">Reference proteome</keyword>